<dbReference type="HOGENOM" id="CLU_000288_63_23_1"/>
<keyword evidence="2" id="KW-0723">Serine/threonine-protein kinase</keyword>
<dbReference type="GO" id="GO:0005524">
    <property type="term" value="F:ATP binding"/>
    <property type="evidence" value="ECO:0007669"/>
    <property type="project" value="UniProtKB-KW"/>
</dbReference>
<dbReference type="Pfam" id="PF00069">
    <property type="entry name" value="Pkinase"/>
    <property type="match status" value="1"/>
</dbReference>
<comment type="catalytic activity">
    <reaction evidence="7">
        <text>L-threonyl-[protein] + ATP = O-phospho-L-threonyl-[protein] + ADP + H(+)</text>
        <dbReference type="Rhea" id="RHEA:46608"/>
        <dbReference type="Rhea" id="RHEA-COMP:11060"/>
        <dbReference type="Rhea" id="RHEA-COMP:11605"/>
        <dbReference type="ChEBI" id="CHEBI:15378"/>
        <dbReference type="ChEBI" id="CHEBI:30013"/>
        <dbReference type="ChEBI" id="CHEBI:30616"/>
        <dbReference type="ChEBI" id="CHEBI:61977"/>
        <dbReference type="ChEBI" id="CHEBI:456216"/>
        <dbReference type="EC" id="2.7.11.1"/>
    </reaction>
</comment>
<dbReference type="InterPro" id="IPR001245">
    <property type="entry name" value="Ser-Thr/Tyr_kinase_cat_dom"/>
</dbReference>
<evidence type="ECO:0000256" key="6">
    <source>
        <dbReference type="ARBA" id="ARBA00022840"/>
    </source>
</evidence>
<dbReference type="InterPro" id="IPR051131">
    <property type="entry name" value="NEK_Ser/Thr_kinase_NIMA"/>
</dbReference>
<dbReference type="PANTHER" id="PTHR44899">
    <property type="entry name" value="CAMK FAMILY PROTEIN KINASE"/>
    <property type="match status" value="1"/>
</dbReference>
<keyword evidence="6" id="KW-0067">ATP-binding</keyword>
<reference evidence="10 12" key="1">
    <citation type="journal article" date="2012" name="Nature">
        <title>Algal genomes reveal evolutionary mosaicism and the fate of nucleomorphs.</title>
        <authorList>
            <consortium name="DOE Joint Genome Institute"/>
            <person name="Curtis B.A."/>
            <person name="Tanifuji G."/>
            <person name="Burki F."/>
            <person name="Gruber A."/>
            <person name="Irimia M."/>
            <person name="Maruyama S."/>
            <person name="Arias M.C."/>
            <person name="Ball S.G."/>
            <person name="Gile G.H."/>
            <person name="Hirakawa Y."/>
            <person name="Hopkins J.F."/>
            <person name="Kuo A."/>
            <person name="Rensing S.A."/>
            <person name="Schmutz J."/>
            <person name="Symeonidi A."/>
            <person name="Elias M."/>
            <person name="Eveleigh R.J."/>
            <person name="Herman E.K."/>
            <person name="Klute M.J."/>
            <person name="Nakayama T."/>
            <person name="Obornik M."/>
            <person name="Reyes-Prieto A."/>
            <person name="Armbrust E.V."/>
            <person name="Aves S.J."/>
            <person name="Beiko R.G."/>
            <person name="Coutinho P."/>
            <person name="Dacks J.B."/>
            <person name="Durnford D.G."/>
            <person name="Fast N.M."/>
            <person name="Green B.R."/>
            <person name="Grisdale C.J."/>
            <person name="Hempel F."/>
            <person name="Henrissat B."/>
            <person name="Hoppner M.P."/>
            <person name="Ishida K."/>
            <person name="Kim E."/>
            <person name="Koreny L."/>
            <person name="Kroth P.G."/>
            <person name="Liu Y."/>
            <person name="Malik S.B."/>
            <person name="Maier U.G."/>
            <person name="McRose D."/>
            <person name="Mock T."/>
            <person name="Neilson J.A."/>
            <person name="Onodera N.T."/>
            <person name="Poole A.M."/>
            <person name="Pritham E.J."/>
            <person name="Richards T.A."/>
            <person name="Rocap G."/>
            <person name="Roy S.W."/>
            <person name="Sarai C."/>
            <person name="Schaack S."/>
            <person name="Shirato S."/>
            <person name="Slamovits C.H."/>
            <person name="Spencer D.F."/>
            <person name="Suzuki S."/>
            <person name="Worden A.Z."/>
            <person name="Zauner S."/>
            <person name="Barry K."/>
            <person name="Bell C."/>
            <person name="Bharti A.K."/>
            <person name="Crow J.A."/>
            <person name="Grimwood J."/>
            <person name="Kramer R."/>
            <person name="Lindquist E."/>
            <person name="Lucas S."/>
            <person name="Salamov A."/>
            <person name="McFadden G.I."/>
            <person name="Lane C.E."/>
            <person name="Keeling P.J."/>
            <person name="Gray M.W."/>
            <person name="Grigoriev I.V."/>
            <person name="Archibald J.M."/>
        </authorList>
    </citation>
    <scope>NUCLEOTIDE SEQUENCE</scope>
    <source>
        <strain evidence="10 12">CCMP2712</strain>
    </source>
</reference>
<dbReference type="OMA" id="HIFENQP"/>
<dbReference type="AlphaFoldDB" id="L1IRK6"/>
<dbReference type="InterPro" id="IPR011009">
    <property type="entry name" value="Kinase-like_dom_sf"/>
</dbReference>
<dbReference type="eggNOG" id="KOG0591">
    <property type="taxonomic scope" value="Eukaryota"/>
</dbReference>
<dbReference type="InterPro" id="IPR000719">
    <property type="entry name" value="Prot_kinase_dom"/>
</dbReference>
<evidence type="ECO:0000313" key="11">
    <source>
        <dbReference type="EnsemblProtists" id="EKX38534"/>
    </source>
</evidence>
<evidence type="ECO:0000313" key="12">
    <source>
        <dbReference type="Proteomes" id="UP000011087"/>
    </source>
</evidence>
<comment type="catalytic activity">
    <reaction evidence="8">
        <text>L-seryl-[protein] + ATP = O-phospho-L-seryl-[protein] + ADP + H(+)</text>
        <dbReference type="Rhea" id="RHEA:17989"/>
        <dbReference type="Rhea" id="RHEA-COMP:9863"/>
        <dbReference type="Rhea" id="RHEA-COMP:11604"/>
        <dbReference type="ChEBI" id="CHEBI:15378"/>
        <dbReference type="ChEBI" id="CHEBI:29999"/>
        <dbReference type="ChEBI" id="CHEBI:30616"/>
        <dbReference type="ChEBI" id="CHEBI:83421"/>
        <dbReference type="ChEBI" id="CHEBI:456216"/>
        <dbReference type="EC" id="2.7.11.1"/>
    </reaction>
</comment>
<dbReference type="KEGG" id="gtt:GUITHDRAFT_51888"/>
<gene>
    <name evidence="10" type="ORF">GUITHDRAFT_51888</name>
</gene>
<keyword evidence="5" id="KW-0418">Kinase</keyword>
<dbReference type="Proteomes" id="UP000011087">
    <property type="component" value="Unassembled WGS sequence"/>
</dbReference>
<dbReference type="SMART" id="SM00220">
    <property type="entry name" value="S_TKc"/>
    <property type="match status" value="1"/>
</dbReference>
<dbReference type="EnsemblProtists" id="EKX38534">
    <property type="protein sequence ID" value="EKX38534"/>
    <property type="gene ID" value="GUITHDRAFT_51888"/>
</dbReference>
<organism evidence="10">
    <name type="scientific">Guillardia theta (strain CCMP2712)</name>
    <name type="common">Cryptophyte</name>
    <dbReference type="NCBI Taxonomy" id="905079"/>
    <lineage>
        <taxon>Eukaryota</taxon>
        <taxon>Cryptophyceae</taxon>
        <taxon>Pyrenomonadales</taxon>
        <taxon>Geminigeraceae</taxon>
        <taxon>Guillardia</taxon>
    </lineage>
</organism>
<reference evidence="12" key="2">
    <citation type="submission" date="2012-11" db="EMBL/GenBank/DDBJ databases">
        <authorList>
            <person name="Kuo A."/>
            <person name="Curtis B.A."/>
            <person name="Tanifuji G."/>
            <person name="Burki F."/>
            <person name="Gruber A."/>
            <person name="Irimia M."/>
            <person name="Maruyama S."/>
            <person name="Arias M.C."/>
            <person name="Ball S.G."/>
            <person name="Gile G.H."/>
            <person name="Hirakawa Y."/>
            <person name="Hopkins J.F."/>
            <person name="Rensing S.A."/>
            <person name="Schmutz J."/>
            <person name="Symeonidi A."/>
            <person name="Elias M."/>
            <person name="Eveleigh R.J."/>
            <person name="Herman E.K."/>
            <person name="Klute M.J."/>
            <person name="Nakayama T."/>
            <person name="Obornik M."/>
            <person name="Reyes-Prieto A."/>
            <person name="Armbrust E.V."/>
            <person name="Aves S.J."/>
            <person name="Beiko R.G."/>
            <person name="Coutinho P."/>
            <person name="Dacks J.B."/>
            <person name="Durnford D.G."/>
            <person name="Fast N.M."/>
            <person name="Green B.R."/>
            <person name="Grisdale C."/>
            <person name="Hempe F."/>
            <person name="Henrissat B."/>
            <person name="Hoppner M.P."/>
            <person name="Ishida K.-I."/>
            <person name="Kim E."/>
            <person name="Koreny L."/>
            <person name="Kroth P.G."/>
            <person name="Liu Y."/>
            <person name="Malik S.-B."/>
            <person name="Maier U.G."/>
            <person name="McRose D."/>
            <person name="Mock T."/>
            <person name="Neilson J.A."/>
            <person name="Onodera N.T."/>
            <person name="Poole A.M."/>
            <person name="Pritham E.J."/>
            <person name="Richards T.A."/>
            <person name="Rocap G."/>
            <person name="Roy S.W."/>
            <person name="Sarai C."/>
            <person name="Schaack S."/>
            <person name="Shirato S."/>
            <person name="Slamovits C.H."/>
            <person name="Spencer D.F."/>
            <person name="Suzuki S."/>
            <person name="Worden A.Z."/>
            <person name="Zauner S."/>
            <person name="Barry K."/>
            <person name="Bell C."/>
            <person name="Bharti A.K."/>
            <person name="Crow J.A."/>
            <person name="Grimwood J."/>
            <person name="Kramer R."/>
            <person name="Lindquist E."/>
            <person name="Lucas S."/>
            <person name="Salamov A."/>
            <person name="McFadden G.I."/>
            <person name="Lane C.E."/>
            <person name="Keeling P.J."/>
            <person name="Gray M.W."/>
            <person name="Grigoriev I.V."/>
            <person name="Archibald J.M."/>
        </authorList>
    </citation>
    <scope>NUCLEOTIDE SEQUENCE</scope>
    <source>
        <strain evidence="12">CCMP2712</strain>
    </source>
</reference>
<reference evidence="11" key="3">
    <citation type="submission" date="2016-03" db="UniProtKB">
        <authorList>
            <consortium name="EnsemblProtists"/>
        </authorList>
    </citation>
    <scope>IDENTIFICATION</scope>
</reference>
<proteinExistence type="predicted"/>
<evidence type="ECO:0000313" key="10">
    <source>
        <dbReference type="EMBL" id="EKX38534.1"/>
    </source>
</evidence>
<dbReference type="PaxDb" id="55529-EKX38534"/>
<keyword evidence="4" id="KW-0547">Nucleotide-binding</keyword>
<evidence type="ECO:0000256" key="5">
    <source>
        <dbReference type="ARBA" id="ARBA00022777"/>
    </source>
</evidence>
<feature type="non-terminal residue" evidence="10">
    <location>
        <position position="1"/>
    </location>
</feature>
<feature type="domain" description="Protein kinase" evidence="9">
    <location>
        <begin position="6"/>
        <end position="209"/>
    </location>
</feature>
<dbReference type="PANTHER" id="PTHR44899:SF3">
    <property type="entry name" value="SERINE_THREONINE-PROTEIN KINASE NEK1"/>
    <property type="match status" value="1"/>
</dbReference>
<dbReference type="InterPro" id="IPR008271">
    <property type="entry name" value="Ser/Thr_kinase_AS"/>
</dbReference>
<keyword evidence="12" id="KW-1185">Reference proteome</keyword>
<keyword evidence="3" id="KW-0808">Transferase</keyword>
<protein>
    <recommendedName>
        <fullName evidence="1">non-specific serine/threonine protein kinase</fullName>
        <ecNumber evidence="1">2.7.11.1</ecNumber>
    </recommendedName>
</protein>
<feature type="non-terminal residue" evidence="10">
    <location>
        <position position="209"/>
    </location>
</feature>
<sequence length="209" mass="23613">GVMEDFEVLKTLGKGGQGETFSVRRRRDHKYFVIKQVETISCKDHKEGNQALKEVKMMQRLSHGSVVRIEDFFLSDLPDDKGSGMGLNILMEWCENGDLAHYLQDVRSRKVLVPAATVSSWFLQLADALVYIHSNEVLHRDLKPLNVFITKISTLKIGDFGLARQLEQSRMSMVGTPSYAAPEVLKSEHYGEAADMWGLGCILYEMMSL</sequence>
<dbReference type="RefSeq" id="XP_005825514.1">
    <property type="nucleotide sequence ID" value="XM_005825457.1"/>
</dbReference>
<dbReference type="GeneID" id="17295266"/>
<evidence type="ECO:0000259" key="9">
    <source>
        <dbReference type="PROSITE" id="PS50011"/>
    </source>
</evidence>
<accession>L1IRK6</accession>
<evidence type="ECO:0000256" key="2">
    <source>
        <dbReference type="ARBA" id="ARBA00022527"/>
    </source>
</evidence>
<dbReference type="PROSITE" id="PS50011">
    <property type="entry name" value="PROTEIN_KINASE_DOM"/>
    <property type="match status" value="1"/>
</dbReference>
<dbReference type="OrthoDB" id="248923at2759"/>
<dbReference type="SUPFAM" id="SSF56112">
    <property type="entry name" value="Protein kinase-like (PK-like)"/>
    <property type="match status" value="1"/>
</dbReference>
<dbReference type="PRINTS" id="PR00109">
    <property type="entry name" value="TYRKINASE"/>
</dbReference>
<dbReference type="EC" id="2.7.11.1" evidence="1"/>
<evidence type="ECO:0000256" key="1">
    <source>
        <dbReference type="ARBA" id="ARBA00012513"/>
    </source>
</evidence>
<dbReference type="EMBL" id="JH993047">
    <property type="protein sequence ID" value="EKX38534.1"/>
    <property type="molecule type" value="Genomic_DNA"/>
</dbReference>
<evidence type="ECO:0000256" key="8">
    <source>
        <dbReference type="ARBA" id="ARBA00048679"/>
    </source>
</evidence>
<evidence type="ECO:0000256" key="4">
    <source>
        <dbReference type="ARBA" id="ARBA00022741"/>
    </source>
</evidence>
<name>L1IRK6_GUITC</name>
<dbReference type="PROSITE" id="PS00108">
    <property type="entry name" value="PROTEIN_KINASE_ST"/>
    <property type="match status" value="1"/>
</dbReference>
<evidence type="ECO:0000256" key="3">
    <source>
        <dbReference type="ARBA" id="ARBA00022679"/>
    </source>
</evidence>
<dbReference type="Gene3D" id="1.10.510.10">
    <property type="entry name" value="Transferase(Phosphotransferase) domain 1"/>
    <property type="match status" value="1"/>
</dbReference>
<evidence type="ECO:0000256" key="7">
    <source>
        <dbReference type="ARBA" id="ARBA00047899"/>
    </source>
</evidence>
<dbReference type="GO" id="GO:0004674">
    <property type="term" value="F:protein serine/threonine kinase activity"/>
    <property type="evidence" value="ECO:0007669"/>
    <property type="project" value="UniProtKB-KW"/>
</dbReference>